<feature type="region of interest" description="Disordered" evidence="1">
    <location>
        <begin position="858"/>
        <end position="893"/>
    </location>
</feature>
<organism evidence="3 4">
    <name type="scientific">Meripilus lineatus</name>
    <dbReference type="NCBI Taxonomy" id="2056292"/>
    <lineage>
        <taxon>Eukaryota</taxon>
        <taxon>Fungi</taxon>
        <taxon>Dikarya</taxon>
        <taxon>Basidiomycota</taxon>
        <taxon>Agaricomycotina</taxon>
        <taxon>Agaricomycetes</taxon>
        <taxon>Polyporales</taxon>
        <taxon>Meripilaceae</taxon>
        <taxon>Meripilus</taxon>
    </lineage>
</organism>
<protein>
    <recommendedName>
        <fullName evidence="2">CHAT domain-containing protein</fullName>
    </recommendedName>
</protein>
<evidence type="ECO:0000313" key="3">
    <source>
        <dbReference type="EMBL" id="KAJ3486593.1"/>
    </source>
</evidence>
<feature type="compositionally biased region" description="Basic and acidic residues" evidence="1">
    <location>
        <begin position="873"/>
        <end position="883"/>
    </location>
</feature>
<dbReference type="EMBL" id="JANAWD010000116">
    <property type="protein sequence ID" value="KAJ3486593.1"/>
    <property type="molecule type" value="Genomic_DNA"/>
</dbReference>
<comment type="caution">
    <text evidence="3">The sequence shown here is derived from an EMBL/GenBank/DDBJ whole genome shotgun (WGS) entry which is preliminary data.</text>
</comment>
<dbReference type="Pfam" id="PF12770">
    <property type="entry name" value="CHAT"/>
    <property type="match status" value="1"/>
</dbReference>
<name>A0AAD5VAT5_9APHY</name>
<proteinExistence type="predicted"/>
<feature type="domain" description="CHAT" evidence="2">
    <location>
        <begin position="681"/>
        <end position="855"/>
    </location>
</feature>
<evidence type="ECO:0000256" key="1">
    <source>
        <dbReference type="SAM" id="MobiDB-lite"/>
    </source>
</evidence>
<accession>A0AAD5VAT5</accession>
<dbReference type="InterPro" id="IPR024983">
    <property type="entry name" value="CHAT_dom"/>
</dbReference>
<dbReference type="Proteomes" id="UP001212997">
    <property type="component" value="Unassembled WGS sequence"/>
</dbReference>
<reference evidence="3" key="1">
    <citation type="submission" date="2022-07" db="EMBL/GenBank/DDBJ databases">
        <title>Genome Sequence of Physisporinus lineatus.</title>
        <authorList>
            <person name="Buettner E."/>
        </authorList>
    </citation>
    <scope>NUCLEOTIDE SEQUENCE</scope>
    <source>
        <strain evidence="3">VT162</strain>
    </source>
</reference>
<feature type="compositionally biased region" description="Polar residues" evidence="1">
    <location>
        <begin position="858"/>
        <end position="870"/>
    </location>
</feature>
<dbReference type="AlphaFoldDB" id="A0AAD5VAT5"/>
<keyword evidence="4" id="KW-1185">Reference proteome</keyword>
<feature type="region of interest" description="Disordered" evidence="1">
    <location>
        <begin position="578"/>
        <end position="597"/>
    </location>
</feature>
<evidence type="ECO:0000259" key="2">
    <source>
        <dbReference type="Pfam" id="PF12770"/>
    </source>
</evidence>
<gene>
    <name evidence="3" type="ORF">NLI96_g4122</name>
</gene>
<sequence>MKHEEKGFVGGTNWSRNVADCEQILGLFEEDHVSAYENPEQYGLELGAAATAWFLLTELGQKFDVDKVSRHIQNFGFAEYSDIALPTSLYASDEDLNHTITLLKRHCPAPMSTFNNPTVVPIMLVLAGHLMCRYLNTSRGQDYQEAAFYRLWAMKDNFPVGSEGQFVRPIYGLDYGIDGVDSGCGAVARARYIDVLRKAKNKDHPLIRGRKRFTRNLEHVDTSTVINPFDVHCDIELLKIEYSVSLDGAMIPVSLLPSSFGRDSQISEKLMQVRDGIASTYTSCSCSVVSDRTMNEGVYLAEQTLKEIHVFAQSCGLDERNRQDIQTAMEILQYQEHCAGLRGGVSSGQALSDPSIRACAFDDLLQSTSSWKTDFIGSLFLWLYLYSIEPNPEVENHCRPYAERVMNSFISCVEERSWVASGVWESVFDRHAFDFGGEILMNCCIRMGDLELLVDYSERWRCQIWNQLGQLRAPLDTIRSIKPDLAARLQDVSHSLEKRWTTFDPTSWDPSVVNPLEISNFPLFDERRKIIEEIRLIPGFEDFFQHRSPFRDHEFYEVLRTHFRKLVKMRSDLSDVATPEAHGLQEDSPSRFNYKPPENKSMERLLEKMWYKIVEPIIDRVQSANPTHERNSGVRQIPVYLSILFSTNNNRSPVLVPHRIETSELEFGGAAEISVSDFFVSSYAPSLRALVDAHKRPIPTRGGLKVLAAAQPNAKSRDRCLPRLTKTKKELQVIKDTVPPQNLIYLNDDGVLDLEGKYTSAESKNPMDSGFFLGDGDPLTIHKLIQHRYPNAFMAILSACHTASNDAEQPDEGINIASALMFLGFKTILGTKWPMNDADGPVVAKAVYRALFNQQITPDSEVPKQTSPSAVEQHLEDHLDESKTSNPESDLGCAEMSRLPTEEHITAGTEGSDDTLATFSLAHVIDDLARKMRKDGVPAARWATFVHIGV</sequence>
<evidence type="ECO:0000313" key="4">
    <source>
        <dbReference type="Proteomes" id="UP001212997"/>
    </source>
</evidence>